<evidence type="ECO:0000256" key="6">
    <source>
        <dbReference type="ARBA" id="ARBA00022989"/>
    </source>
</evidence>
<evidence type="ECO:0000256" key="7">
    <source>
        <dbReference type="ARBA" id="ARBA00023010"/>
    </source>
</evidence>
<dbReference type="PRINTS" id="PR01651">
    <property type="entry name" value="SECGEXPORT"/>
</dbReference>
<keyword evidence="7" id="KW-0811">Translocation</keyword>
<dbReference type="Pfam" id="PF03840">
    <property type="entry name" value="SecG"/>
    <property type="match status" value="1"/>
</dbReference>
<evidence type="ECO:0000256" key="4">
    <source>
        <dbReference type="ARBA" id="ARBA00022692"/>
    </source>
</evidence>
<dbReference type="GO" id="GO:0016020">
    <property type="term" value="C:membrane"/>
    <property type="evidence" value="ECO:0007669"/>
    <property type="project" value="UniProtKB-SubCell"/>
</dbReference>
<gene>
    <name evidence="9" type="ORF">S01H4_40645</name>
</gene>
<evidence type="ECO:0008006" key="10">
    <source>
        <dbReference type="Google" id="ProtNLM"/>
    </source>
</evidence>
<comment type="similarity">
    <text evidence="2">Belongs to the SecG family.</text>
</comment>
<comment type="caution">
    <text evidence="9">The sequence shown here is derived from an EMBL/GenBank/DDBJ whole genome shotgun (WGS) entry which is preliminary data.</text>
</comment>
<reference evidence="9" key="1">
    <citation type="journal article" date="2014" name="Front. Microbiol.">
        <title>High frequency of phylogenetically diverse reductive dehalogenase-homologous genes in deep subseafloor sedimentary metagenomes.</title>
        <authorList>
            <person name="Kawai M."/>
            <person name="Futagami T."/>
            <person name="Toyoda A."/>
            <person name="Takaki Y."/>
            <person name="Nishi S."/>
            <person name="Hori S."/>
            <person name="Arai W."/>
            <person name="Tsubouchi T."/>
            <person name="Morono Y."/>
            <person name="Uchiyama I."/>
            <person name="Ito T."/>
            <person name="Fujiyama A."/>
            <person name="Inagaki F."/>
            <person name="Takami H."/>
        </authorList>
    </citation>
    <scope>NUCLEOTIDE SEQUENCE</scope>
    <source>
        <strain evidence="9">Expedition CK06-06</strain>
    </source>
</reference>
<organism evidence="9">
    <name type="scientific">marine sediment metagenome</name>
    <dbReference type="NCBI Taxonomy" id="412755"/>
    <lineage>
        <taxon>unclassified sequences</taxon>
        <taxon>metagenomes</taxon>
        <taxon>ecological metagenomes</taxon>
    </lineage>
</organism>
<name>X1CIW3_9ZZZZ</name>
<evidence type="ECO:0000256" key="8">
    <source>
        <dbReference type="ARBA" id="ARBA00023136"/>
    </source>
</evidence>
<evidence type="ECO:0000256" key="1">
    <source>
        <dbReference type="ARBA" id="ARBA00004141"/>
    </source>
</evidence>
<keyword evidence="8" id="KW-0472">Membrane</keyword>
<evidence type="ECO:0000256" key="3">
    <source>
        <dbReference type="ARBA" id="ARBA00022448"/>
    </source>
</evidence>
<protein>
    <recommendedName>
        <fullName evidence="10">Protein-export membrane protein SecG</fullName>
    </recommendedName>
</protein>
<keyword evidence="5" id="KW-0653">Protein transport</keyword>
<accession>X1CIW3</accession>
<evidence type="ECO:0000256" key="5">
    <source>
        <dbReference type="ARBA" id="ARBA00022927"/>
    </source>
</evidence>
<dbReference type="GO" id="GO:0009306">
    <property type="term" value="P:protein secretion"/>
    <property type="evidence" value="ECO:0007669"/>
    <property type="project" value="InterPro"/>
</dbReference>
<evidence type="ECO:0000313" key="9">
    <source>
        <dbReference type="EMBL" id="GAG92952.1"/>
    </source>
</evidence>
<feature type="non-terminal residue" evidence="9">
    <location>
        <position position="38"/>
    </location>
</feature>
<proteinExistence type="inferred from homology"/>
<dbReference type="GO" id="GO:0015450">
    <property type="term" value="F:protein-transporting ATPase activity"/>
    <property type="evidence" value="ECO:0007669"/>
    <property type="project" value="InterPro"/>
</dbReference>
<sequence length="38" mass="3801">MYTLLIVIHIIACLILISAILLQSGRGGGLAGMFGGGG</sequence>
<comment type="subcellular location">
    <subcellularLocation>
        <location evidence="1">Membrane</location>
        <topology evidence="1">Multi-pass membrane protein</topology>
    </subcellularLocation>
</comment>
<keyword evidence="3" id="KW-0813">Transport</keyword>
<keyword evidence="6" id="KW-1133">Transmembrane helix</keyword>
<dbReference type="EMBL" id="BART01022159">
    <property type="protein sequence ID" value="GAG92952.1"/>
    <property type="molecule type" value="Genomic_DNA"/>
</dbReference>
<dbReference type="AlphaFoldDB" id="X1CIW3"/>
<keyword evidence="4" id="KW-0812">Transmembrane</keyword>
<evidence type="ECO:0000256" key="2">
    <source>
        <dbReference type="ARBA" id="ARBA00008445"/>
    </source>
</evidence>
<dbReference type="InterPro" id="IPR004692">
    <property type="entry name" value="SecG"/>
</dbReference>
<dbReference type="NCBIfam" id="TIGR00810">
    <property type="entry name" value="secG"/>
    <property type="match status" value="1"/>
</dbReference>